<dbReference type="GO" id="GO:0004567">
    <property type="term" value="F:beta-mannosidase activity"/>
    <property type="evidence" value="ECO:0007669"/>
    <property type="project" value="TreeGrafter"/>
</dbReference>
<evidence type="ECO:0000313" key="5">
    <source>
        <dbReference type="Proteomes" id="UP000321638"/>
    </source>
</evidence>
<reference evidence="4 5" key="1">
    <citation type="submission" date="2019-06" db="EMBL/GenBank/DDBJ databases">
        <title>New taxonomy in bacterial strain CC-CFT640, isolated from vineyard.</title>
        <authorList>
            <person name="Lin S.-Y."/>
            <person name="Tsai C.-F."/>
            <person name="Young C.-C."/>
        </authorList>
    </citation>
    <scope>NUCLEOTIDE SEQUENCE [LARGE SCALE GENOMIC DNA]</scope>
    <source>
        <strain evidence="4 5">CC-CFT640</strain>
    </source>
</reference>
<comment type="caution">
    <text evidence="4">The sequence shown here is derived from an EMBL/GenBank/DDBJ whole genome shotgun (WGS) entry which is preliminary data.</text>
</comment>
<dbReference type="Gene3D" id="3.20.20.80">
    <property type="entry name" value="Glycosidases"/>
    <property type="match status" value="1"/>
</dbReference>
<feature type="domain" description="Beta-mannosidase-like galactose-binding" evidence="3">
    <location>
        <begin position="37"/>
        <end position="182"/>
    </location>
</feature>
<evidence type="ECO:0000259" key="3">
    <source>
        <dbReference type="Pfam" id="PF22666"/>
    </source>
</evidence>
<dbReference type="SUPFAM" id="SSF51445">
    <property type="entry name" value="(Trans)glycosidases"/>
    <property type="match status" value="1"/>
</dbReference>
<proteinExistence type="predicted"/>
<dbReference type="PANTHER" id="PTHR43730">
    <property type="entry name" value="BETA-MANNOSIDASE"/>
    <property type="match status" value="1"/>
</dbReference>
<dbReference type="InterPro" id="IPR036156">
    <property type="entry name" value="Beta-gal/glucu_dom_sf"/>
</dbReference>
<dbReference type="SUPFAM" id="SSF49303">
    <property type="entry name" value="beta-Galactosidase/glucuronidase domain"/>
    <property type="match status" value="2"/>
</dbReference>
<dbReference type="Proteomes" id="UP000321638">
    <property type="component" value="Unassembled WGS sequence"/>
</dbReference>
<dbReference type="InterPro" id="IPR017853">
    <property type="entry name" value="GH"/>
</dbReference>
<evidence type="ECO:0000256" key="2">
    <source>
        <dbReference type="ARBA" id="ARBA00023295"/>
    </source>
</evidence>
<dbReference type="PANTHER" id="PTHR43730:SF1">
    <property type="entry name" value="BETA-MANNOSIDASE"/>
    <property type="match status" value="1"/>
</dbReference>
<accession>A0A5C8PJT5</accession>
<dbReference type="EMBL" id="VDUZ01000020">
    <property type="protein sequence ID" value="TXL74102.1"/>
    <property type="molecule type" value="Genomic_DNA"/>
</dbReference>
<evidence type="ECO:0000313" key="4">
    <source>
        <dbReference type="EMBL" id="TXL74102.1"/>
    </source>
</evidence>
<keyword evidence="1 4" id="KW-0378">Hydrolase</keyword>
<keyword evidence="5" id="KW-1185">Reference proteome</keyword>
<dbReference type="InterPro" id="IPR054593">
    <property type="entry name" value="Beta-mannosidase-like_N2"/>
</dbReference>
<dbReference type="InterPro" id="IPR050887">
    <property type="entry name" value="Beta-mannosidase_GH2"/>
</dbReference>
<organism evidence="4 5">
    <name type="scientific">Vineibacter terrae</name>
    <dbReference type="NCBI Taxonomy" id="2586908"/>
    <lineage>
        <taxon>Bacteria</taxon>
        <taxon>Pseudomonadati</taxon>
        <taxon>Pseudomonadota</taxon>
        <taxon>Alphaproteobacteria</taxon>
        <taxon>Hyphomicrobiales</taxon>
        <taxon>Vineibacter</taxon>
    </lineage>
</organism>
<evidence type="ECO:0000256" key="1">
    <source>
        <dbReference type="ARBA" id="ARBA00022801"/>
    </source>
</evidence>
<gene>
    <name evidence="4" type="ORF">FHP25_18020</name>
</gene>
<dbReference type="Gene3D" id="2.60.120.260">
    <property type="entry name" value="Galactose-binding domain-like"/>
    <property type="match status" value="1"/>
</dbReference>
<protein>
    <submittedName>
        <fullName evidence="4">Glycoside hydrolase family 2 protein</fullName>
    </submittedName>
</protein>
<keyword evidence="2" id="KW-0326">Glycosidase</keyword>
<dbReference type="GO" id="GO:0006516">
    <property type="term" value="P:glycoprotein catabolic process"/>
    <property type="evidence" value="ECO:0007669"/>
    <property type="project" value="TreeGrafter"/>
</dbReference>
<dbReference type="OrthoDB" id="9758603at2"/>
<dbReference type="RefSeq" id="WP_147848349.1">
    <property type="nucleotide sequence ID" value="NZ_VDUZ01000020.1"/>
</dbReference>
<name>A0A5C8PJT5_9HYPH</name>
<dbReference type="InterPro" id="IPR008979">
    <property type="entry name" value="Galactose-bd-like_sf"/>
</dbReference>
<dbReference type="Pfam" id="PF22666">
    <property type="entry name" value="Glyco_hydro_2_N2"/>
    <property type="match status" value="1"/>
</dbReference>
<sequence>MARILSVTGQRVAALDSGWELTATAPGAVSAPADLPQAGAWIPAPVPGTAAQALRNAGQWTFAAPQPLHDRDFWYRTRFSAEGAHTLRLHGLATLAEVWLNGEQLLCSDNMFHAHDVAARLRGDNELCLSFRALHPALAKKKGRARWRPRLIEPGTLRFARTTLLGHMAGWCPPVHAVGPWRPVELVAADGPLRVARADLRTGVDGTTGVLGVTLSVDGPGAARQPASFVTVGDVRVPLAWRDANTLHAEARLDDVALWWPHTHGTPARHAVRASVGDVAIDLGQVGFRTIAVDHGPDGQGFALVVNGVRVFCRGACWSSADLVSLPGTREAYRPWLQRMRDAGMNMVRVGGTMVYESDDFFGLCDELGLLVWQDFMFANLDYPANDRAFADSVAREADQLLDRTQASPSLAVLCGGSEVAQQAAMLGLPRSAWSGKLFDEILPAAAHAARPDVPYVANSPTGGPLPFTANSGVSHYYGVGAYLRPLEDARRAEVRFTSECLAFANVPEAATVAHVLDAGEAPPTHPKWKARVPRDAGAPWDFEDVRDHYLRLLYGVDPLALRYGDPDRYLRLSRAVTGEVMETVFAEWRRGRSSCAGGLVWMLQDLWPGAGWGVIDALGVPKAAWHALRRAFRPVQVSLIDEGVNGLAVHVLNETAATLSATLSIVCLRDGAVPVLKAERRLDLAPRSAQEIAAAALADSFLDITYAYRFGPPSHDVTVAALVDDHGVRLAEAFHFPQGRGSARFELGLSATLEARGDGGWDLRLRAQRCAQSVHVEDEQFRADDEWFHLAPGIERVVRLVARQASSGAVPDGDVQALNGLSPVRIRRSS</sequence>
<dbReference type="SUPFAM" id="SSF49785">
    <property type="entry name" value="Galactose-binding domain-like"/>
    <property type="match status" value="1"/>
</dbReference>
<dbReference type="AlphaFoldDB" id="A0A5C8PJT5"/>